<accession>A0A1X7TUD1</accession>
<reference evidence="1" key="1">
    <citation type="submission" date="2017-05" db="UniProtKB">
        <authorList>
            <consortium name="EnsemblMetazoa"/>
        </authorList>
    </citation>
    <scope>IDENTIFICATION</scope>
</reference>
<organism evidence="1">
    <name type="scientific">Amphimedon queenslandica</name>
    <name type="common">Sponge</name>
    <dbReference type="NCBI Taxonomy" id="400682"/>
    <lineage>
        <taxon>Eukaryota</taxon>
        <taxon>Metazoa</taxon>
        <taxon>Porifera</taxon>
        <taxon>Demospongiae</taxon>
        <taxon>Heteroscleromorpha</taxon>
        <taxon>Haplosclerida</taxon>
        <taxon>Niphatidae</taxon>
        <taxon>Amphimedon</taxon>
    </lineage>
</organism>
<dbReference type="EnsemblMetazoa" id="Aqu2.1.18662_001">
    <property type="protein sequence ID" value="Aqu2.1.18662_001"/>
    <property type="gene ID" value="Aqu2.1.18662"/>
</dbReference>
<name>A0A1X7TUD1_AMPQE</name>
<proteinExistence type="predicted"/>
<dbReference type="InParanoid" id="A0A1X7TUD1"/>
<sequence length="70" mass="7915">GLAPDVMHDILEGVAQYEVKELLKHLIGDKFITVNGTIETFPYCHSDVNEKPPVISKKCLILQIIVQKRK</sequence>
<dbReference type="AlphaFoldDB" id="A0A1X7TUD1"/>
<protein>
    <submittedName>
        <fullName evidence="1">Uncharacterized protein</fullName>
    </submittedName>
</protein>
<evidence type="ECO:0000313" key="1">
    <source>
        <dbReference type="EnsemblMetazoa" id="Aqu2.1.18662_001"/>
    </source>
</evidence>